<organism evidence="1 2">
    <name type="scientific">Hepatospora eriocheir</name>
    <dbReference type="NCBI Taxonomy" id="1081669"/>
    <lineage>
        <taxon>Eukaryota</taxon>
        <taxon>Fungi</taxon>
        <taxon>Fungi incertae sedis</taxon>
        <taxon>Microsporidia</taxon>
        <taxon>Hepatosporidae</taxon>
        <taxon>Hepatospora</taxon>
    </lineage>
</organism>
<name>A0A1X0QFY7_9MICR</name>
<dbReference type="VEuPathDB" id="MicrosporidiaDB:A0H76_2046"/>
<evidence type="ECO:0000313" key="2">
    <source>
        <dbReference type="Proteomes" id="UP000192501"/>
    </source>
</evidence>
<reference evidence="1 2" key="1">
    <citation type="journal article" date="2017" name="Environ. Microbiol.">
        <title>Decay of the glycolytic pathway and adaptation to intranuclear parasitism within Enterocytozoonidae microsporidia.</title>
        <authorList>
            <person name="Wiredu Boakye D."/>
            <person name="Jaroenlak P."/>
            <person name="Prachumwat A."/>
            <person name="Williams T.A."/>
            <person name="Bateman K.S."/>
            <person name="Itsathitphaisarn O."/>
            <person name="Sritunyalucksana K."/>
            <person name="Paszkiewicz K.H."/>
            <person name="Moore K.A."/>
            <person name="Stentiford G.D."/>
            <person name="Williams B.A."/>
        </authorList>
    </citation>
    <scope>NUCLEOTIDE SEQUENCE [LARGE SCALE GENOMIC DNA]</scope>
    <source>
        <strain evidence="2">canceri</strain>
    </source>
</reference>
<protein>
    <submittedName>
        <fullName evidence="1">Uncharacterized protein</fullName>
    </submittedName>
</protein>
<comment type="caution">
    <text evidence="1">The sequence shown here is derived from an EMBL/GenBank/DDBJ whole genome shotgun (WGS) entry which is preliminary data.</text>
</comment>
<sequence length="205" mass="23973">MKIVIYKSLPEDLTPISDETENIKYNVNNFINNEVILVFIDGSITVKIFKDLYSRTTRPKSVSFCVKNLEFFMFTMRMFRNLEFEFKNTKEFEGINNKSERISKYIDIEKSIKDKEDFSQGVEMSFNPDILNSIKTSLINSEIYKSKEKLPHKIFNALLFKPLNYKDLTEIIGNDINLENSLKSLISAGIIKKKEGMFKVNNYLK</sequence>
<dbReference type="VEuPathDB" id="MicrosporidiaDB:HERIO_707"/>
<dbReference type="AlphaFoldDB" id="A0A1X0QFY7"/>
<gene>
    <name evidence="1" type="ORF">A0H76_2046</name>
</gene>
<proteinExistence type="predicted"/>
<dbReference type="Proteomes" id="UP000192501">
    <property type="component" value="Unassembled WGS sequence"/>
</dbReference>
<accession>A0A1X0QFY7</accession>
<dbReference type="EMBL" id="LTAI01000497">
    <property type="protein sequence ID" value="ORD98700.1"/>
    <property type="molecule type" value="Genomic_DNA"/>
</dbReference>
<evidence type="ECO:0000313" key="1">
    <source>
        <dbReference type="EMBL" id="ORD98700.1"/>
    </source>
</evidence>